<dbReference type="InterPro" id="IPR022398">
    <property type="entry name" value="Peptidase_S8_His-AS"/>
</dbReference>
<evidence type="ECO:0000256" key="5">
    <source>
        <dbReference type="ARBA" id="ARBA00022801"/>
    </source>
</evidence>
<keyword evidence="9" id="KW-1133">Transmembrane helix</keyword>
<feature type="active site" description="Charge relay system" evidence="7">
    <location>
        <position position="174"/>
    </location>
</feature>
<evidence type="ECO:0000259" key="10">
    <source>
        <dbReference type="Pfam" id="PF00082"/>
    </source>
</evidence>
<keyword evidence="4 7" id="KW-0645">Protease</keyword>
<dbReference type="PROSITE" id="PS00138">
    <property type="entry name" value="SUBTILASE_SER"/>
    <property type="match status" value="1"/>
</dbReference>
<dbReference type="InterPro" id="IPR034084">
    <property type="entry name" value="Thermitase-like_dom"/>
</dbReference>
<protein>
    <submittedName>
        <fullName evidence="11">Peptidase S8</fullName>
    </submittedName>
</protein>
<sequence>MIKLKEVFTVKKFTIGVIATSIILSISFIATSAYIKNNISDSIYNSKSDTAKSLAQTTASTYSNKLVRHIGIVKLYNGEYIIVMHNINEKDILDTIREIEENQGDEEPKNIEIIKPIDRTTVNEDFKLEDINQNNNVTVNDPGYKYEWYIPYTEADKAWSLINQKKEVKVAVLDTGVDYTHPDLANRVDVENGYNFVDNNYDTMDYNGHGTHISGIISAQGNNGIGLVGITGNLDVKILPIKVLDESGYGETINIVKGIIYAVDSGADIINLSLGVQAKSELIAKAIEYAKSKGVFIVAAAGNDNENSDNFSPAGDGAFTVAAMNYNYRKAYFSDYGNSIKVAAPGVQMLSTVPGGYEAWDGTSMSAPVVSGIAAMLKAEKPDLSIKQIEDILQSTATDIMYEGRDQTSGYGLVNAYSALKKVKEMEKVSN</sequence>
<evidence type="ECO:0000256" key="1">
    <source>
        <dbReference type="ARBA" id="ARBA00004613"/>
    </source>
</evidence>
<dbReference type="PROSITE" id="PS51892">
    <property type="entry name" value="SUBTILASE"/>
    <property type="match status" value="1"/>
</dbReference>
<accession>A0A399IG96</accession>
<evidence type="ECO:0000256" key="3">
    <source>
        <dbReference type="ARBA" id="ARBA00022525"/>
    </source>
</evidence>
<feature type="active site" description="Charge relay system" evidence="7">
    <location>
        <position position="364"/>
    </location>
</feature>
<organism evidence="11 12">
    <name type="scientific">Clostridium chromiireducens</name>
    <dbReference type="NCBI Taxonomy" id="225345"/>
    <lineage>
        <taxon>Bacteria</taxon>
        <taxon>Bacillati</taxon>
        <taxon>Bacillota</taxon>
        <taxon>Clostridia</taxon>
        <taxon>Eubacteriales</taxon>
        <taxon>Clostridiaceae</taxon>
        <taxon>Clostridium</taxon>
    </lineage>
</organism>
<dbReference type="SUPFAM" id="SSF52743">
    <property type="entry name" value="Subtilisin-like"/>
    <property type="match status" value="1"/>
</dbReference>
<evidence type="ECO:0000256" key="8">
    <source>
        <dbReference type="RuleBase" id="RU003355"/>
    </source>
</evidence>
<comment type="caution">
    <text evidence="11">The sequence shown here is derived from an EMBL/GenBank/DDBJ whole genome shotgun (WGS) entry which is preliminary data.</text>
</comment>
<dbReference type="PROSITE" id="PS00137">
    <property type="entry name" value="SUBTILASE_HIS"/>
    <property type="match status" value="1"/>
</dbReference>
<evidence type="ECO:0000256" key="4">
    <source>
        <dbReference type="ARBA" id="ARBA00022670"/>
    </source>
</evidence>
<dbReference type="Gene3D" id="3.40.50.200">
    <property type="entry name" value="Peptidase S8/S53 domain"/>
    <property type="match status" value="1"/>
</dbReference>
<feature type="transmembrane region" description="Helical" evidence="9">
    <location>
        <begin position="12"/>
        <end position="35"/>
    </location>
</feature>
<dbReference type="PANTHER" id="PTHR43806:SF11">
    <property type="entry name" value="CEREVISIN-RELATED"/>
    <property type="match status" value="1"/>
</dbReference>
<proteinExistence type="inferred from homology"/>
<dbReference type="PRINTS" id="PR00723">
    <property type="entry name" value="SUBTILISIN"/>
</dbReference>
<gene>
    <name evidence="11" type="ORF">D2A34_26240</name>
</gene>
<keyword evidence="6 7" id="KW-0720">Serine protease</keyword>
<evidence type="ECO:0000256" key="7">
    <source>
        <dbReference type="PROSITE-ProRule" id="PRU01240"/>
    </source>
</evidence>
<dbReference type="Pfam" id="PF00082">
    <property type="entry name" value="Peptidase_S8"/>
    <property type="match status" value="1"/>
</dbReference>
<evidence type="ECO:0000313" key="12">
    <source>
        <dbReference type="Proteomes" id="UP000265930"/>
    </source>
</evidence>
<dbReference type="Proteomes" id="UP000265930">
    <property type="component" value="Unassembled WGS sequence"/>
</dbReference>
<evidence type="ECO:0000256" key="9">
    <source>
        <dbReference type="SAM" id="Phobius"/>
    </source>
</evidence>
<keyword evidence="5 7" id="KW-0378">Hydrolase</keyword>
<evidence type="ECO:0000256" key="2">
    <source>
        <dbReference type="ARBA" id="ARBA00011073"/>
    </source>
</evidence>
<reference evidence="11 12" key="1">
    <citation type="submission" date="2018-08" db="EMBL/GenBank/DDBJ databases">
        <title>Genome of Clostridium chromiireducens C1, DSM12136.</title>
        <authorList>
            <person name="Xing M."/>
            <person name="Wei Y."/>
            <person name="Ang E.L."/>
            <person name="Zhao H."/>
            <person name="Zhang Y."/>
        </authorList>
    </citation>
    <scope>NUCLEOTIDE SEQUENCE [LARGE SCALE GENOMIC DNA]</scope>
    <source>
        <strain evidence="11 12">C1</strain>
    </source>
</reference>
<feature type="active site" description="Charge relay system" evidence="7">
    <location>
        <position position="209"/>
    </location>
</feature>
<dbReference type="InterPro" id="IPR050131">
    <property type="entry name" value="Peptidase_S8_subtilisin-like"/>
</dbReference>
<dbReference type="InterPro" id="IPR023828">
    <property type="entry name" value="Peptidase_S8_Ser-AS"/>
</dbReference>
<evidence type="ECO:0000313" key="11">
    <source>
        <dbReference type="EMBL" id="RII31868.1"/>
    </source>
</evidence>
<evidence type="ECO:0000256" key="6">
    <source>
        <dbReference type="ARBA" id="ARBA00022825"/>
    </source>
</evidence>
<dbReference type="InterPro" id="IPR000209">
    <property type="entry name" value="Peptidase_S8/S53_dom"/>
</dbReference>
<name>A0A399IG96_9CLOT</name>
<dbReference type="InterPro" id="IPR023827">
    <property type="entry name" value="Peptidase_S8_Asp-AS"/>
</dbReference>
<feature type="domain" description="Peptidase S8/S53" evidence="10">
    <location>
        <begin position="166"/>
        <end position="412"/>
    </location>
</feature>
<dbReference type="PANTHER" id="PTHR43806">
    <property type="entry name" value="PEPTIDASE S8"/>
    <property type="match status" value="1"/>
</dbReference>
<dbReference type="CDD" id="cd07484">
    <property type="entry name" value="Peptidases_S8_Thermitase_like"/>
    <property type="match status" value="1"/>
</dbReference>
<dbReference type="GO" id="GO:0004252">
    <property type="term" value="F:serine-type endopeptidase activity"/>
    <property type="evidence" value="ECO:0007669"/>
    <property type="project" value="UniProtKB-UniRule"/>
</dbReference>
<dbReference type="AlphaFoldDB" id="A0A399IG96"/>
<dbReference type="EMBL" id="QXDJ01000012">
    <property type="protein sequence ID" value="RII31868.1"/>
    <property type="molecule type" value="Genomic_DNA"/>
</dbReference>
<dbReference type="InterPro" id="IPR036852">
    <property type="entry name" value="Peptidase_S8/S53_dom_sf"/>
</dbReference>
<comment type="subcellular location">
    <subcellularLocation>
        <location evidence="1">Secreted</location>
    </subcellularLocation>
</comment>
<comment type="similarity">
    <text evidence="2 7 8">Belongs to the peptidase S8 family.</text>
</comment>
<dbReference type="PROSITE" id="PS00136">
    <property type="entry name" value="SUBTILASE_ASP"/>
    <property type="match status" value="1"/>
</dbReference>
<keyword evidence="3" id="KW-0964">Secreted</keyword>
<dbReference type="InterPro" id="IPR015500">
    <property type="entry name" value="Peptidase_S8_subtilisin-rel"/>
</dbReference>
<keyword evidence="9" id="KW-0812">Transmembrane</keyword>
<keyword evidence="9" id="KW-0472">Membrane</keyword>
<dbReference type="GO" id="GO:0005576">
    <property type="term" value="C:extracellular region"/>
    <property type="evidence" value="ECO:0007669"/>
    <property type="project" value="UniProtKB-SubCell"/>
</dbReference>
<dbReference type="GO" id="GO:0006508">
    <property type="term" value="P:proteolysis"/>
    <property type="evidence" value="ECO:0007669"/>
    <property type="project" value="UniProtKB-KW"/>
</dbReference>